<proteinExistence type="inferred from homology"/>
<comment type="catalytic activity">
    <reaction evidence="5">
        <text>L-cysteine + O2 = 3-sulfino-L-alanine + H(+)</text>
        <dbReference type="Rhea" id="RHEA:20441"/>
        <dbReference type="ChEBI" id="CHEBI:15378"/>
        <dbReference type="ChEBI" id="CHEBI:15379"/>
        <dbReference type="ChEBI" id="CHEBI:35235"/>
        <dbReference type="ChEBI" id="CHEBI:61085"/>
        <dbReference type="EC" id="1.13.11.20"/>
    </reaction>
</comment>
<dbReference type="GO" id="GO:0042412">
    <property type="term" value="P:taurine biosynthetic process"/>
    <property type="evidence" value="ECO:0007669"/>
    <property type="project" value="UniProtKB-UniRule"/>
</dbReference>
<evidence type="ECO:0000313" key="7">
    <source>
        <dbReference type="Proteomes" id="UP000676336"/>
    </source>
</evidence>
<gene>
    <name evidence="6" type="ORF">SMN809_LOCUS17114</name>
</gene>
<dbReference type="EMBL" id="CAJOBI010007834">
    <property type="protein sequence ID" value="CAF4096308.1"/>
    <property type="molecule type" value="Genomic_DNA"/>
</dbReference>
<keyword evidence="5" id="KW-0408">Iron</keyword>
<evidence type="ECO:0000256" key="2">
    <source>
        <dbReference type="ARBA" id="ARBA00006622"/>
    </source>
</evidence>
<sequence>MEQKGSLSFELHLSTSNNPANSSYVIHLSIDLGQVKISKTINNRTTIINETMDRDFVLHEGKNKYWLSIDHANLLLKYGQGEVRDRSTLIRSDVTKAEKDLVRQIEFVHVTFNNSNILANYEWYEYKKSSRFGASNIRATYLRITVGSNTGSTPGIPYVLEIWPPGHYSPVHAHANAYGIIRVLYGEIHVKLYRALALKKMKTIHQTTIHENQVT</sequence>
<dbReference type="Proteomes" id="UP000676336">
    <property type="component" value="Unassembled WGS sequence"/>
</dbReference>
<dbReference type="InterPro" id="IPR010300">
    <property type="entry name" value="CDO_1"/>
</dbReference>
<evidence type="ECO:0000256" key="4">
    <source>
        <dbReference type="ARBA" id="ARBA00022784"/>
    </source>
</evidence>
<keyword evidence="5" id="KW-0560">Oxidoreductase</keyword>
<dbReference type="EC" id="1.13.11.20" evidence="3 5"/>
<keyword evidence="4" id="KW-0883">Thioether bond</keyword>
<comment type="pathway">
    <text evidence="1 5">Organosulfur biosynthesis; taurine biosynthesis; hypotaurine from L-cysteine: step 1/2.</text>
</comment>
<comment type="similarity">
    <text evidence="2 5">Belongs to the cysteine dioxygenase family.</text>
</comment>
<dbReference type="InterPro" id="IPR014710">
    <property type="entry name" value="RmlC-like_jellyroll"/>
</dbReference>
<accession>A0A8S2QBZ9</accession>
<dbReference type="GO" id="GO:0017172">
    <property type="term" value="F:cysteine dioxygenase activity"/>
    <property type="evidence" value="ECO:0007669"/>
    <property type="project" value="UniProtKB-UniRule"/>
</dbReference>
<comment type="caution">
    <text evidence="6">The sequence shown here is derived from an EMBL/GenBank/DDBJ whole genome shotgun (WGS) entry which is preliminary data.</text>
</comment>
<evidence type="ECO:0000313" key="6">
    <source>
        <dbReference type="EMBL" id="CAF4096308.1"/>
    </source>
</evidence>
<dbReference type="GO" id="GO:0005506">
    <property type="term" value="F:iron ion binding"/>
    <property type="evidence" value="ECO:0007669"/>
    <property type="project" value="UniProtKB-UniRule"/>
</dbReference>
<dbReference type="AlphaFoldDB" id="A0A8S2QBZ9"/>
<dbReference type="Gene3D" id="2.60.120.10">
    <property type="entry name" value="Jelly Rolls"/>
    <property type="match status" value="1"/>
</dbReference>
<dbReference type="SUPFAM" id="SSF51182">
    <property type="entry name" value="RmlC-like cupins"/>
    <property type="match status" value="1"/>
</dbReference>
<name>A0A8S2QBZ9_9BILA</name>
<comment type="cofactor">
    <cofactor evidence="5">
        <name>Fe cation</name>
        <dbReference type="ChEBI" id="CHEBI:24875"/>
    </cofactor>
    <text evidence="5">Binds 1 Fe cation per subunit.</text>
</comment>
<reference evidence="6" key="1">
    <citation type="submission" date="2021-02" db="EMBL/GenBank/DDBJ databases">
        <authorList>
            <person name="Nowell W R."/>
        </authorList>
    </citation>
    <scope>NUCLEOTIDE SEQUENCE</scope>
</reference>
<organism evidence="6 7">
    <name type="scientific">Rotaria magnacalcarata</name>
    <dbReference type="NCBI Taxonomy" id="392030"/>
    <lineage>
        <taxon>Eukaryota</taxon>
        <taxon>Metazoa</taxon>
        <taxon>Spiralia</taxon>
        <taxon>Gnathifera</taxon>
        <taxon>Rotifera</taxon>
        <taxon>Eurotatoria</taxon>
        <taxon>Bdelloidea</taxon>
        <taxon>Philodinida</taxon>
        <taxon>Philodinidae</taxon>
        <taxon>Rotaria</taxon>
    </lineage>
</organism>
<dbReference type="Pfam" id="PF05995">
    <property type="entry name" value="CDO_I"/>
    <property type="match status" value="1"/>
</dbReference>
<keyword evidence="5" id="KW-0479">Metal-binding</keyword>
<protein>
    <recommendedName>
        <fullName evidence="3 5">Cysteine dioxygenase</fullName>
        <ecNumber evidence="3 5">1.13.11.20</ecNumber>
    </recommendedName>
</protein>
<evidence type="ECO:0000256" key="5">
    <source>
        <dbReference type="RuleBase" id="RU366010"/>
    </source>
</evidence>
<evidence type="ECO:0000256" key="1">
    <source>
        <dbReference type="ARBA" id="ARBA00004759"/>
    </source>
</evidence>
<keyword evidence="5" id="KW-0223">Dioxygenase</keyword>
<dbReference type="InterPro" id="IPR011051">
    <property type="entry name" value="RmlC_Cupin_sf"/>
</dbReference>
<evidence type="ECO:0000256" key="3">
    <source>
        <dbReference type="ARBA" id="ARBA00013133"/>
    </source>
</evidence>